<dbReference type="EMBL" id="QRZV01000004">
    <property type="protein sequence ID" value="RGW08576.1"/>
    <property type="molecule type" value="Genomic_DNA"/>
</dbReference>
<protein>
    <submittedName>
        <fullName evidence="2">Cobalamin biosynthesis protein CobQ</fullName>
    </submittedName>
</protein>
<organism evidence="2 3">
    <name type="scientific">Bifidobacterium pseudolongum</name>
    <dbReference type="NCBI Taxonomy" id="1694"/>
    <lineage>
        <taxon>Bacteria</taxon>
        <taxon>Bacillati</taxon>
        <taxon>Actinomycetota</taxon>
        <taxon>Actinomycetes</taxon>
        <taxon>Bifidobacteriales</taxon>
        <taxon>Bifidobacteriaceae</taxon>
        <taxon>Bifidobacterium</taxon>
    </lineage>
</organism>
<evidence type="ECO:0000259" key="1">
    <source>
        <dbReference type="Pfam" id="PF01656"/>
    </source>
</evidence>
<accession>A0A395XHF4</accession>
<proteinExistence type="predicted"/>
<dbReference type="Proteomes" id="UP000265970">
    <property type="component" value="Unassembled WGS sequence"/>
</dbReference>
<dbReference type="Pfam" id="PF01656">
    <property type="entry name" value="CbiA"/>
    <property type="match status" value="1"/>
</dbReference>
<dbReference type="SUPFAM" id="SSF52540">
    <property type="entry name" value="P-loop containing nucleoside triphosphate hydrolases"/>
    <property type="match status" value="1"/>
</dbReference>
<feature type="domain" description="CobQ/CobB/MinD/ParA nucleotide binding" evidence="1">
    <location>
        <begin position="128"/>
        <end position="240"/>
    </location>
</feature>
<dbReference type="InterPro" id="IPR027417">
    <property type="entry name" value="P-loop_NTPase"/>
</dbReference>
<evidence type="ECO:0000313" key="3">
    <source>
        <dbReference type="Proteomes" id="UP000265970"/>
    </source>
</evidence>
<name>A0A395XHF4_9BIFI</name>
<dbReference type="AlphaFoldDB" id="A0A395XHF4"/>
<reference evidence="2 3" key="1">
    <citation type="submission" date="2018-08" db="EMBL/GenBank/DDBJ databases">
        <title>A genome reference for cultivated species of the human gut microbiota.</title>
        <authorList>
            <person name="Zou Y."/>
            <person name="Xue W."/>
            <person name="Luo G."/>
        </authorList>
    </citation>
    <scope>NUCLEOTIDE SEQUENCE [LARGE SCALE GENOMIC DNA]</scope>
    <source>
        <strain evidence="2 3">AF13-3LB</strain>
    </source>
</reference>
<comment type="caution">
    <text evidence="2">The sequence shown here is derived from an EMBL/GenBank/DDBJ whole genome shotgun (WGS) entry which is preliminary data.</text>
</comment>
<dbReference type="InterPro" id="IPR002586">
    <property type="entry name" value="CobQ/CobB/MinD/ParA_Nub-bd_dom"/>
</dbReference>
<evidence type="ECO:0000313" key="2">
    <source>
        <dbReference type="EMBL" id="RGW08576.1"/>
    </source>
</evidence>
<gene>
    <name evidence="2" type="ORF">DWV92_06970</name>
</gene>
<dbReference type="Gene3D" id="3.40.50.300">
    <property type="entry name" value="P-loop containing nucleotide triphosphate hydrolases"/>
    <property type="match status" value="1"/>
</dbReference>
<sequence length="388" mass="42839">MVALIIGGGGLLDTLKHSLPERAWRVPYGGGVQEQARFLAEHPVRDGRGYVFASESANWVPVSQAGWRVYWCRQGQVPVGTMELPPVALEGSVRSMLRSFWGVDVADKRLVGDLLLGRRQHTGTVLYVTSGSGGVGKSTSSRRLCERAAAMGVSSLLVDANPLQSSQRNFFGGRSLLDVRTISDWTPGDERAQHGANQGRRFGVAYDLTFAPETGQSVPWSRYADFIMAARRLWQFVVVDLDRISPVDLDDTGTAAGALVTPSVVSGDLVLVPVKLGMQTQRDAMNLLAAFPRHGLPNECVGVKEVLPIGMEEHAPYDYAPYGTYLGAERQSVEAERRIEQCESNWADTDLDQVRERVLAWALPDRGFDPARYMPKERRKGLWGRKRK</sequence>